<gene>
    <name evidence="1" type="ORF">MOZ64_04620</name>
</gene>
<evidence type="ECO:0000313" key="1">
    <source>
        <dbReference type="EMBL" id="MDX8417124.1"/>
    </source>
</evidence>
<reference evidence="1 2" key="1">
    <citation type="submission" date="2022-03" db="EMBL/GenBank/DDBJ databases">
        <title>Novel taxa within the pig intestine.</title>
        <authorList>
            <person name="Wylensek D."/>
            <person name="Bishof K."/>
            <person name="Afrizal A."/>
            <person name="Clavel T."/>
        </authorList>
    </citation>
    <scope>NUCLEOTIDE SEQUENCE [LARGE SCALE GENOMIC DNA]</scope>
    <source>
        <strain evidence="1 2">Cla-KB-P134</strain>
    </source>
</reference>
<name>A0ABU4WKN8_9FIRM</name>
<accession>A0ABU4WKN8</accession>
<dbReference type="Proteomes" id="UP001285244">
    <property type="component" value="Unassembled WGS sequence"/>
</dbReference>
<dbReference type="EMBL" id="JALBUS010000005">
    <property type="protein sequence ID" value="MDX8417124.1"/>
    <property type="molecule type" value="Genomic_DNA"/>
</dbReference>
<dbReference type="RefSeq" id="WP_320325418.1">
    <property type="nucleotide sequence ID" value="NZ_JALBUS010000005.1"/>
</dbReference>
<comment type="caution">
    <text evidence="1">The sequence shown here is derived from an EMBL/GenBank/DDBJ whole genome shotgun (WGS) entry which is preliminary data.</text>
</comment>
<keyword evidence="2" id="KW-1185">Reference proteome</keyword>
<sequence length="74" mass="8604">MMLLESEKRWISENMSNANEVLSMSDPNDIITELALYSVSKMDKDDNPTEKTYEAEKIMDRLADDDDWPEWDGS</sequence>
<protein>
    <submittedName>
        <fullName evidence="1">Uncharacterized protein</fullName>
    </submittedName>
</protein>
<evidence type="ECO:0000313" key="2">
    <source>
        <dbReference type="Proteomes" id="UP001285244"/>
    </source>
</evidence>
<organism evidence="1 2">
    <name type="scientific">Absicoccus intestinalis</name>
    <dbReference type="NCBI Taxonomy" id="2926319"/>
    <lineage>
        <taxon>Bacteria</taxon>
        <taxon>Bacillati</taxon>
        <taxon>Bacillota</taxon>
        <taxon>Erysipelotrichia</taxon>
        <taxon>Erysipelotrichales</taxon>
        <taxon>Erysipelotrichaceae</taxon>
        <taxon>Absicoccus</taxon>
    </lineage>
</organism>
<proteinExistence type="predicted"/>